<dbReference type="EMBL" id="MJIL01000064">
    <property type="protein sequence ID" value="OLQ77578.1"/>
    <property type="molecule type" value="Genomic_DNA"/>
</dbReference>
<gene>
    <name evidence="2" type="ORF">BIT28_16210</name>
</gene>
<dbReference type="STRING" id="1903952.BIT28_16210"/>
<reference evidence="2 3" key="1">
    <citation type="submission" date="2016-09" db="EMBL/GenBank/DDBJ databases">
        <title>Photobacterium proteolyticum sp. nov. a protease producing bacterium isolated from ocean sediments of Laizhou Bay.</title>
        <authorList>
            <person name="Li Y."/>
        </authorList>
    </citation>
    <scope>NUCLEOTIDE SEQUENCE [LARGE SCALE GENOMIC DNA]</scope>
    <source>
        <strain evidence="2 3">13-12</strain>
    </source>
</reference>
<keyword evidence="1" id="KW-0472">Membrane</keyword>
<dbReference type="AlphaFoldDB" id="A0A1Q9GS77"/>
<feature type="transmembrane region" description="Helical" evidence="1">
    <location>
        <begin position="6"/>
        <end position="29"/>
    </location>
</feature>
<organism evidence="2 3">
    <name type="scientific">Photobacterium proteolyticum</name>
    <dbReference type="NCBI Taxonomy" id="1903952"/>
    <lineage>
        <taxon>Bacteria</taxon>
        <taxon>Pseudomonadati</taxon>
        <taxon>Pseudomonadota</taxon>
        <taxon>Gammaproteobacteria</taxon>
        <taxon>Vibrionales</taxon>
        <taxon>Vibrionaceae</taxon>
        <taxon>Photobacterium</taxon>
    </lineage>
</organism>
<keyword evidence="1" id="KW-1133">Transmembrane helix</keyword>
<evidence type="ECO:0000256" key="1">
    <source>
        <dbReference type="SAM" id="Phobius"/>
    </source>
</evidence>
<dbReference type="RefSeq" id="WP_075763519.1">
    <property type="nucleotide sequence ID" value="NZ_MJIL01000064.1"/>
</dbReference>
<proteinExistence type="predicted"/>
<name>A0A1Q9GS77_9GAMM</name>
<keyword evidence="3" id="KW-1185">Reference proteome</keyword>
<dbReference type="Proteomes" id="UP000186905">
    <property type="component" value="Unassembled WGS sequence"/>
</dbReference>
<protein>
    <submittedName>
        <fullName evidence="2">Uncharacterized protein</fullName>
    </submittedName>
</protein>
<keyword evidence="1" id="KW-0812">Transmembrane</keyword>
<accession>A0A1Q9GS77</accession>
<evidence type="ECO:0000313" key="3">
    <source>
        <dbReference type="Proteomes" id="UP000186905"/>
    </source>
</evidence>
<sequence length="62" mass="7125">MSIDSVIGFVLSVLFVFFVLSMTLWPILLNFYKEKGESFLVNFLVVFDGKIKLTKKGKKYKG</sequence>
<comment type="caution">
    <text evidence="2">The sequence shown here is derived from an EMBL/GenBank/DDBJ whole genome shotgun (WGS) entry which is preliminary data.</text>
</comment>
<evidence type="ECO:0000313" key="2">
    <source>
        <dbReference type="EMBL" id="OLQ77578.1"/>
    </source>
</evidence>